<dbReference type="SUPFAM" id="SSF56349">
    <property type="entry name" value="DNA breaking-rejoining enzymes"/>
    <property type="match status" value="1"/>
</dbReference>
<accession>A0A0F4PTQ4</accession>
<dbReference type="InterPro" id="IPR013762">
    <property type="entry name" value="Integrase-like_cat_sf"/>
</dbReference>
<dbReference type="PROSITE" id="PS51898">
    <property type="entry name" value="TYR_RECOMBINASE"/>
    <property type="match status" value="1"/>
</dbReference>
<name>A0A0F4PTQ4_9GAMM</name>
<dbReference type="CDD" id="cd00397">
    <property type="entry name" value="DNA_BRE_C"/>
    <property type="match status" value="1"/>
</dbReference>
<dbReference type="PATRIC" id="fig|151081.8.peg.1499"/>
<dbReference type="InterPro" id="IPR050090">
    <property type="entry name" value="Tyrosine_recombinase_XerCD"/>
</dbReference>
<evidence type="ECO:0000256" key="4">
    <source>
        <dbReference type="ARBA" id="ARBA00023172"/>
    </source>
</evidence>
<dbReference type="GO" id="GO:0015074">
    <property type="term" value="P:DNA integration"/>
    <property type="evidence" value="ECO:0007669"/>
    <property type="project" value="UniProtKB-KW"/>
</dbReference>
<gene>
    <name evidence="6" type="ORF">TW72_01600</name>
</gene>
<evidence type="ECO:0000259" key="5">
    <source>
        <dbReference type="PROSITE" id="PS51898"/>
    </source>
</evidence>
<dbReference type="Proteomes" id="UP000033664">
    <property type="component" value="Unassembled WGS sequence"/>
</dbReference>
<dbReference type="InterPro" id="IPR002104">
    <property type="entry name" value="Integrase_catalytic"/>
</dbReference>
<proteinExistence type="inferred from homology"/>
<evidence type="ECO:0000313" key="7">
    <source>
        <dbReference type="Proteomes" id="UP000033664"/>
    </source>
</evidence>
<keyword evidence="2" id="KW-0229">DNA integration</keyword>
<sequence length="392" mass="45144">MIVRRVRKDGINEVGCLVVDDLGVPIDRICRYTLIEIAGRADSTQENVTRHIIHIERWADKHGINLEEQIAVNGLAKGELFTSLVRHLERYSQQTGVVTPIITQTVEPEYFNQRIDACVEYFEYLTGRAIGKRRAGDPMIRNIDVLSRRLRSRLKRRKQSTSNTSSVKGLTPLQQASLYKGLDNPRYFGWSRNTALRNKLIIRLVYETGIRRGELLSLTIENCHTTKLAHGERPYIHTMENVKYDDPRTDVVHEKTEVRIIPISNSLASLINEYKVVRGATKAARKQPPFLILSSHHPNPPLSPSTLASIFEAIKTKLPDLDSFGPHRLRHTFFENLDRMMHRERYSDVQKRKIKNSIGGWKPTSRQSENYEKLATLEQCVEALSRYHDELE</sequence>
<keyword evidence="3" id="KW-0238">DNA-binding</keyword>
<evidence type="ECO:0000256" key="2">
    <source>
        <dbReference type="ARBA" id="ARBA00022908"/>
    </source>
</evidence>
<evidence type="ECO:0000313" key="6">
    <source>
        <dbReference type="EMBL" id="KJZ01673.1"/>
    </source>
</evidence>
<dbReference type="PANTHER" id="PTHR30349">
    <property type="entry name" value="PHAGE INTEGRASE-RELATED"/>
    <property type="match status" value="1"/>
</dbReference>
<protein>
    <recommendedName>
        <fullName evidence="5">Tyr recombinase domain-containing protein</fullName>
    </recommendedName>
</protein>
<keyword evidence="7" id="KW-1185">Reference proteome</keyword>
<comment type="similarity">
    <text evidence="1">Belongs to the 'phage' integrase family.</text>
</comment>
<feature type="domain" description="Tyr recombinase" evidence="5">
    <location>
        <begin position="165"/>
        <end position="385"/>
    </location>
</feature>
<organism evidence="6 7">
    <name type="scientific">Pseudoalteromonas ruthenica</name>
    <dbReference type="NCBI Taxonomy" id="151081"/>
    <lineage>
        <taxon>Bacteria</taxon>
        <taxon>Pseudomonadati</taxon>
        <taxon>Pseudomonadota</taxon>
        <taxon>Gammaproteobacteria</taxon>
        <taxon>Alteromonadales</taxon>
        <taxon>Pseudoalteromonadaceae</taxon>
        <taxon>Pseudoalteromonas</taxon>
    </lineage>
</organism>
<keyword evidence="4" id="KW-0233">DNA recombination</keyword>
<dbReference type="GO" id="GO:0006310">
    <property type="term" value="P:DNA recombination"/>
    <property type="evidence" value="ECO:0007669"/>
    <property type="project" value="UniProtKB-KW"/>
</dbReference>
<dbReference type="AlphaFoldDB" id="A0A0F4PTQ4"/>
<evidence type="ECO:0000256" key="3">
    <source>
        <dbReference type="ARBA" id="ARBA00023125"/>
    </source>
</evidence>
<dbReference type="EMBL" id="JXXZ01000002">
    <property type="protein sequence ID" value="KJZ01673.1"/>
    <property type="molecule type" value="Genomic_DNA"/>
</dbReference>
<comment type="caution">
    <text evidence="6">The sequence shown here is derived from an EMBL/GenBank/DDBJ whole genome shotgun (WGS) entry which is preliminary data.</text>
</comment>
<dbReference type="InterPro" id="IPR011010">
    <property type="entry name" value="DNA_brk_join_enz"/>
</dbReference>
<dbReference type="GeneID" id="58227177"/>
<dbReference type="Gene3D" id="1.10.443.10">
    <property type="entry name" value="Intergrase catalytic core"/>
    <property type="match status" value="1"/>
</dbReference>
<dbReference type="RefSeq" id="WP_045979121.1">
    <property type="nucleotide sequence ID" value="NZ_JXXY01000006.1"/>
</dbReference>
<dbReference type="Pfam" id="PF00589">
    <property type="entry name" value="Phage_integrase"/>
    <property type="match status" value="1"/>
</dbReference>
<dbReference type="GO" id="GO:0003677">
    <property type="term" value="F:DNA binding"/>
    <property type="evidence" value="ECO:0007669"/>
    <property type="project" value="UniProtKB-KW"/>
</dbReference>
<dbReference type="PANTHER" id="PTHR30349:SF41">
    <property type="entry name" value="INTEGRASE_RECOMBINASE PROTEIN MJ0367-RELATED"/>
    <property type="match status" value="1"/>
</dbReference>
<reference evidence="6 7" key="1">
    <citation type="journal article" date="2015" name="BMC Genomics">
        <title>Genome mining reveals unlocked bioactive potential of marine Gram-negative bacteria.</title>
        <authorList>
            <person name="Machado H."/>
            <person name="Sonnenschein E.C."/>
            <person name="Melchiorsen J."/>
            <person name="Gram L."/>
        </authorList>
    </citation>
    <scope>NUCLEOTIDE SEQUENCE [LARGE SCALE GENOMIC DNA]</scope>
    <source>
        <strain evidence="6 7">S3137</strain>
    </source>
</reference>
<dbReference type="OrthoDB" id="6819422at2"/>
<evidence type="ECO:0000256" key="1">
    <source>
        <dbReference type="ARBA" id="ARBA00008857"/>
    </source>
</evidence>